<proteinExistence type="predicted"/>
<protein>
    <submittedName>
        <fullName evidence="1">Uncharacterized protein</fullName>
    </submittedName>
</protein>
<evidence type="ECO:0000313" key="1">
    <source>
        <dbReference type="EMBL" id="JAD97331.1"/>
    </source>
</evidence>
<sequence>MLQNCVVFCLQIQGSVRPWPQHVVWNPWLVYWSVKLTQPSFLWFVHWIGF</sequence>
<accession>A0A0A9EBA6</accession>
<name>A0A0A9EBA6_ARUDO</name>
<dbReference type="AlphaFoldDB" id="A0A0A9EBA6"/>
<reference evidence="1" key="1">
    <citation type="submission" date="2014-09" db="EMBL/GenBank/DDBJ databases">
        <authorList>
            <person name="Magalhaes I.L.F."/>
            <person name="Oliveira U."/>
            <person name="Santos F.R."/>
            <person name="Vidigal T.H.D.A."/>
            <person name="Brescovit A.D."/>
            <person name="Santos A.J."/>
        </authorList>
    </citation>
    <scope>NUCLEOTIDE SEQUENCE</scope>
    <source>
        <tissue evidence="1">Shoot tissue taken approximately 20 cm above the soil surface</tissue>
    </source>
</reference>
<dbReference type="EMBL" id="GBRH01200564">
    <property type="protein sequence ID" value="JAD97331.1"/>
    <property type="molecule type" value="Transcribed_RNA"/>
</dbReference>
<organism evidence="1">
    <name type="scientific">Arundo donax</name>
    <name type="common">Giant reed</name>
    <name type="synonym">Donax arundinaceus</name>
    <dbReference type="NCBI Taxonomy" id="35708"/>
    <lineage>
        <taxon>Eukaryota</taxon>
        <taxon>Viridiplantae</taxon>
        <taxon>Streptophyta</taxon>
        <taxon>Embryophyta</taxon>
        <taxon>Tracheophyta</taxon>
        <taxon>Spermatophyta</taxon>
        <taxon>Magnoliopsida</taxon>
        <taxon>Liliopsida</taxon>
        <taxon>Poales</taxon>
        <taxon>Poaceae</taxon>
        <taxon>PACMAD clade</taxon>
        <taxon>Arundinoideae</taxon>
        <taxon>Arundineae</taxon>
        <taxon>Arundo</taxon>
    </lineage>
</organism>
<reference evidence="1" key="2">
    <citation type="journal article" date="2015" name="Data Brief">
        <title>Shoot transcriptome of the giant reed, Arundo donax.</title>
        <authorList>
            <person name="Barrero R.A."/>
            <person name="Guerrero F.D."/>
            <person name="Moolhuijzen P."/>
            <person name="Goolsby J.A."/>
            <person name="Tidwell J."/>
            <person name="Bellgard S.E."/>
            <person name="Bellgard M.I."/>
        </authorList>
    </citation>
    <scope>NUCLEOTIDE SEQUENCE</scope>
    <source>
        <tissue evidence="1">Shoot tissue taken approximately 20 cm above the soil surface</tissue>
    </source>
</reference>